<gene>
    <name evidence="7" type="ORF">FC47_GL000791</name>
</gene>
<comment type="caution">
    <text evidence="7">The sequence shown here is derived from an EMBL/GenBank/DDBJ whole genome shotgun (WGS) entry which is preliminary data.</text>
</comment>
<dbReference type="Gene3D" id="3.60.60.10">
    <property type="entry name" value="Penicillin V Acylase, Chain A"/>
    <property type="match status" value="1"/>
</dbReference>
<dbReference type="GO" id="GO:0016805">
    <property type="term" value="F:dipeptidase activity"/>
    <property type="evidence" value="ECO:0007669"/>
    <property type="project" value="UniProtKB-KW"/>
</dbReference>
<keyword evidence="4 6" id="KW-0378">Hydrolase</keyword>
<organism evidence="7 8">
    <name type="scientific">Limosilactobacillus mucosae DSM 13345</name>
    <dbReference type="NCBI Taxonomy" id="1423771"/>
    <lineage>
        <taxon>Bacteria</taxon>
        <taxon>Bacillati</taxon>
        <taxon>Bacillota</taxon>
        <taxon>Bacilli</taxon>
        <taxon>Lactobacillales</taxon>
        <taxon>Lactobacillaceae</taxon>
        <taxon>Limosilactobacillus</taxon>
    </lineage>
</organism>
<reference evidence="7 8" key="1">
    <citation type="journal article" date="2015" name="Genome Announc.">
        <title>Expanding the biotechnology potential of lactobacilli through comparative genomics of 213 strains and associated genera.</title>
        <authorList>
            <person name="Sun Z."/>
            <person name="Harris H.M."/>
            <person name="McCann A."/>
            <person name="Guo C."/>
            <person name="Argimon S."/>
            <person name="Zhang W."/>
            <person name="Yang X."/>
            <person name="Jeffery I.B."/>
            <person name="Cooney J.C."/>
            <person name="Kagawa T.F."/>
            <person name="Liu W."/>
            <person name="Song Y."/>
            <person name="Salvetti E."/>
            <person name="Wrobel A."/>
            <person name="Rasinkangas P."/>
            <person name="Parkhill J."/>
            <person name="Rea M.C."/>
            <person name="O'Sullivan O."/>
            <person name="Ritari J."/>
            <person name="Douillard F.P."/>
            <person name="Paul Ross R."/>
            <person name="Yang R."/>
            <person name="Briner A.E."/>
            <person name="Felis G.E."/>
            <person name="de Vos W.M."/>
            <person name="Barrangou R."/>
            <person name="Klaenhammer T.R."/>
            <person name="Caufield P.W."/>
            <person name="Cui Y."/>
            <person name="Zhang H."/>
            <person name="O'Toole P.W."/>
        </authorList>
    </citation>
    <scope>NUCLEOTIDE SEQUENCE [LARGE SCALE GENOMIC DNA]</scope>
    <source>
        <strain evidence="7 8">DSM 13345</strain>
    </source>
</reference>
<accession>A0A0R1P8A5</accession>
<evidence type="ECO:0000313" key="7">
    <source>
        <dbReference type="EMBL" id="KRL24584.1"/>
    </source>
</evidence>
<dbReference type="GO" id="GO:0070004">
    <property type="term" value="F:cysteine-type exopeptidase activity"/>
    <property type="evidence" value="ECO:0007669"/>
    <property type="project" value="InterPro"/>
</dbReference>
<evidence type="ECO:0000256" key="4">
    <source>
        <dbReference type="ARBA" id="ARBA00022801"/>
    </source>
</evidence>
<proteinExistence type="inferred from homology"/>
<dbReference type="Proteomes" id="UP000050901">
    <property type="component" value="Unassembled WGS sequence"/>
</dbReference>
<dbReference type="PANTHER" id="PTHR12994">
    <property type="entry name" value="SECERNIN"/>
    <property type="match status" value="1"/>
</dbReference>
<comment type="catalytic activity">
    <reaction evidence="1">
        <text>an L-aminoacyl-L-amino acid + H2O = 2 an L-alpha-amino acid</text>
        <dbReference type="Rhea" id="RHEA:48940"/>
        <dbReference type="ChEBI" id="CHEBI:15377"/>
        <dbReference type="ChEBI" id="CHEBI:59869"/>
        <dbReference type="ChEBI" id="CHEBI:77460"/>
        <dbReference type="EC" id="3.4.13.19"/>
    </reaction>
</comment>
<protein>
    <recommendedName>
        <fullName evidence="6">Dipeptidase</fullName>
        <ecNumber evidence="6">3.4.-.-</ecNumber>
    </recommendedName>
</protein>
<dbReference type="GO" id="GO:0006508">
    <property type="term" value="P:proteolysis"/>
    <property type="evidence" value="ECO:0007669"/>
    <property type="project" value="UniProtKB-KW"/>
</dbReference>
<evidence type="ECO:0000313" key="8">
    <source>
        <dbReference type="Proteomes" id="UP000050901"/>
    </source>
</evidence>
<dbReference type="NCBIfam" id="NF033678">
    <property type="entry name" value="C69_fam_dipept"/>
    <property type="match status" value="1"/>
</dbReference>
<dbReference type="EC" id="3.4.-.-" evidence="6"/>
<evidence type="ECO:0000256" key="2">
    <source>
        <dbReference type="ARBA" id="ARBA00007225"/>
    </source>
</evidence>
<keyword evidence="5 6" id="KW-0224">Dipeptidase</keyword>
<dbReference type="AlphaFoldDB" id="A0A0R1P8A5"/>
<evidence type="ECO:0000256" key="5">
    <source>
        <dbReference type="ARBA" id="ARBA00022997"/>
    </source>
</evidence>
<dbReference type="PATRIC" id="fig|1423771.3.peg.797"/>
<dbReference type="InterPro" id="IPR005322">
    <property type="entry name" value="Peptidase_C69"/>
</dbReference>
<evidence type="ECO:0000256" key="6">
    <source>
        <dbReference type="RuleBase" id="RU364089"/>
    </source>
</evidence>
<dbReference type="PANTHER" id="PTHR12994:SF17">
    <property type="entry name" value="LD30995P"/>
    <property type="match status" value="1"/>
</dbReference>
<dbReference type="RefSeq" id="WP_056968590.1">
    <property type="nucleotide sequence ID" value="NZ_AZEQ01000018.1"/>
</dbReference>
<evidence type="ECO:0000256" key="1">
    <source>
        <dbReference type="ARBA" id="ARBA00001670"/>
    </source>
</evidence>
<name>A0A0R1P8A5_LIMMU</name>
<keyword evidence="3 6" id="KW-0645">Protease</keyword>
<dbReference type="InterPro" id="IPR047804">
    <property type="entry name" value="C69_dipept_A-like"/>
</dbReference>
<dbReference type="EMBL" id="AZEQ01000018">
    <property type="protein sequence ID" value="KRL24584.1"/>
    <property type="molecule type" value="Genomic_DNA"/>
</dbReference>
<sequence>MEHFGSFHSSCTAMLVGKKATIDGSIIIARDEDGESGINQKTFKVFPACDYDEEFISEYSGVRIPLHGHGCRFTATPNAQENEIKGRWDEQGINEYNVAMSATETEGTNARCLGHDPLVKNGIDEDSMLYLVLPFIKTAREGVARLGKLIEQYGTGECNGIAFADQDEVWYFETGAGHQWAAQRIPDDCYAICPNIMVIEEIDFNDPNNFMFASSLKSFVEKNHLNPDPTTFNYRNIFGTQSEADSYYNTPRTWYGQKLFNPSIEQDPTSQNMPFLRRPEKKIAIEDVEAFLSSHYNGTPYDPMGTFASGTKEEQRKFRSISLDRNQSSCILQIRNHVPKEFAAIQWINFGFYCYSPYVPFYTNISDTPANYQKAGAEVDTNSAYWMYKTLAVVVEPRYHKFINEVNEYRDGCQSFGLQRIDQIDQQAAELEEDDELNNFLTKANLQTAAEVTKRTHALLSSLIKQSLLDSKYQFELGDNL</sequence>
<comment type="similarity">
    <text evidence="2 6">Belongs to the peptidase C69 family.</text>
</comment>
<dbReference type="Pfam" id="PF03577">
    <property type="entry name" value="Peptidase_C69"/>
    <property type="match status" value="1"/>
</dbReference>
<evidence type="ECO:0000256" key="3">
    <source>
        <dbReference type="ARBA" id="ARBA00022670"/>
    </source>
</evidence>